<keyword evidence="1" id="KW-1133">Transmembrane helix</keyword>
<gene>
    <name evidence="2" type="ORF">F3168_08665</name>
</gene>
<dbReference type="Proteomes" id="UP000481327">
    <property type="component" value="Unassembled WGS sequence"/>
</dbReference>
<protein>
    <submittedName>
        <fullName evidence="2">MerC family mercury resistance protein</fullName>
    </submittedName>
</protein>
<evidence type="ECO:0000313" key="2">
    <source>
        <dbReference type="EMBL" id="MQT17333.1"/>
    </source>
</evidence>
<keyword evidence="1" id="KW-0812">Transmembrane</keyword>
<keyword evidence="1" id="KW-0472">Membrane</keyword>
<accession>A0A7C9GPZ1</accession>
<dbReference type="GO" id="GO:0015097">
    <property type="term" value="F:mercury ion transmembrane transporter activity"/>
    <property type="evidence" value="ECO:0007669"/>
    <property type="project" value="InterPro"/>
</dbReference>
<evidence type="ECO:0000313" key="3">
    <source>
        <dbReference type="Proteomes" id="UP000481327"/>
    </source>
</evidence>
<evidence type="ECO:0000256" key="1">
    <source>
        <dbReference type="SAM" id="Phobius"/>
    </source>
</evidence>
<dbReference type="InterPro" id="IPR004891">
    <property type="entry name" value="Mercury-R_MerC"/>
</dbReference>
<name>A0A7C9GPZ1_9SPHN</name>
<proteinExistence type="predicted"/>
<comment type="caution">
    <text evidence="2">The sequence shown here is derived from an EMBL/GenBank/DDBJ whole genome shotgun (WGS) entry which is preliminary data.</text>
</comment>
<reference evidence="2 3" key="1">
    <citation type="submission" date="2019-09" db="EMBL/GenBank/DDBJ databases">
        <title>Polymorphobacter sp. isolated from a lake in China.</title>
        <authorList>
            <person name="Liu Z."/>
        </authorList>
    </citation>
    <scope>NUCLEOTIDE SEQUENCE [LARGE SCALE GENOMIC DNA]</scope>
    <source>
        <strain evidence="2 3">D40P</strain>
    </source>
</reference>
<dbReference type="AlphaFoldDB" id="A0A7C9GPZ1"/>
<organism evidence="2 3">
    <name type="scientific">Sandarakinorhabdus fusca</name>
    <dbReference type="NCBI Taxonomy" id="1439888"/>
    <lineage>
        <taxon>Bacteria</taxon>
        <taxon>Pseudomonadati</taxon>
        <taxon>Pseudomonadota</taxon>
        <taxon>Alphaproteobacteria</taxon>
        <taxon>Sphingomonadales</taxon>
        <taxon>Sphingosinicellaceae</taxon>
        <taxon>Sandarakinorhabdus</taxon>
    </lineage>
</organism>
<keyword evidence="3" id="KW-1185">Reference proteome</keyword>
<dbReference type="Pfam" id="PF03203">
    <property type="entry name" value="MerC"/>
    <property type="match status" value="1"/>
</dbReference>
<feature type="transmembrane region" description="Helical" evidence="1">
    <location>
        <begin position="45"/>
        <end position="65"/>
    </location>
</feature>
<dbReference type="RefSeq" id="WP_152577812.1">
    <property type="nucleotide sequence ID" value="NZ_JAATJI010000002.1"/>
</dbReference>
<dbReference type="OrthoDB" id="6078385at2"/>
<sequence>MPRRFSSFLDKSAMTLSGLCLVHCLVGALALTMFAAGGAWLNHDVHLVGLAVALPLAAVALWRGVALHGRIGVALLGVLGIGLMGTSLFIAHGASAEVLVSVAGVALLGAAHYWNLRASRV</sequence>
<dbReference type="GO" id="GO:0016020">
    <property type="term" value="C:membrane"/>
    <property type="evidence" value="ECO:0007669"/>
    <property type="project" value="InterPro"/>
</dbReference>
<dbReference type="EMBL" id="WIOL01000003">
    <property type="protein sequence ID" value="MQT17333.1"/>
    <property type="molecule type" value="Genomic_DNA"/>
</dbReference>
<feature type="transmembrane region" description="Helical" evidence="1">
    <location>
        <begin position="98"/>
        <end position="116"/>
    </location>
</feature>
<feature type="transmembrane region" description="Helical" evidence="1">
    <location>
        <begin position="72"/>
        <end position="92"/>
    </location>
</feature>